<proteinExistence type="predicted"/>
<dbReference type="Pfam" id="PF09849">
    <property type="entry name" value="DUF2076"/>
    <property type="match status" value="1"/>
</dbReference>
<dbReference type="EMBL" id="CP051775">
    <property type="protein sequence ID" value="QJE74616.1"/>
    <property type="molecule type" value="Genomic_DNA"/>
</dbReference>
<dbReference type="AlphaFoldDB" id="A0A858RCG6"/>
<evidence type="ECO:0000313" key="3">
    <source>
        <dbReference type="Proteomes" id="UP000501891"/>
    </source>
</evidence>
<dbReference type="Proteomes" id="UP000501891">
    <property type="component" value="Chromosome"/>
</dbReference>
<sequence length="233" mass="23512">MTPDERRLLTDLLDRLRRAPMQQHDDEADDLIIRAMRERPDLPYLMAQTILMQDFALKDAQARITTLERQGAGQPAPSGGGSFLGGLLNRGQPHHARGPWGGQPQAGYGGGYGGMPQPGGPWGASGGGYLPGYGGGGGGFMRSAAATAAGVVGGALLLNSLGNMFGPDVVVHEHPGDGGLGETGAGPAAADAGDAGGDVQPADYQDPGGDFGTDADYAGDLGGDFGGGGGEWV</sequence>
<evidence type="ECO:0000256" key="1">
    <source>
        <dbReference type="SAM" id="MobiDB-lite"/>
    </source>
</evidence>
<gene>
    <name evidence="2" type="ORF">HHL28_17500</name>
</gene>
<evidence type="ECO:0000313" key="2">
    <source>
        <dbReference type="EMBL" id="QJE74616.1"/>
    </source>
</evidence>
<feature type="region of interest" description="Disordered" evidence="1">
    <location>
        <begin position="68"/>
        <end position="114"/>
    </location>
</feature>
<reference evidence="2" key="1">
    <citation type="submission" date="2020-04" db="EMBL/GenBank/DDBJ databases">
        <title>A desert anoxygenic phototrophic bacterium fixes CO2 using RubisCO under aerobic conditions.</title>
        <authorList>
            <person name="Tang K."/>
        </authorList>
    </citation>
    <scope>NUCLEOTIDE SEQUENCE [LARGE SCALE GENOMIC DNA]</scope>
    <source>
        <strain evidence="2">MIMtkB3</strain>
    </source>
</reference>
<feature type="region of interest" description="Disordered" evidence="1">
    <location>
        <begin position="175"/>
        <end position="199"/>
    </location>
</feature>
<organism evidence="2 3">
    <name type="scientific">Aerophototrophica crusticola</name>
    <dbReference type="NCBI Taxonomy" id="1709002"/>
    <lineage>
        <taxon>Bacteria</taxon>
        <taxon>Pseudomonadati</taxon>
        <taxon>Pseudomonadota</taxon>
        <taxon>Alphaproteobacteria</taxon>
        <taxon>Rhodospirillales</taxon>
        <taxon>Rhodospirillaceae</taxon>
        <taxon>Aerophototrophica</taxon>
    </lineage>
</organism>
<name>A0A858RCG6_9PROT</name>
<keyword evidence="3" id="KW-1185">Reference proteome</keyword>
<accession>A0A858RCG6</accession>
<dbReference type="KEGG" id="acru:HHL28_17500"/>
<dbReference type="InterPro" id="IPR018648">
    <property type="entry name" value="DUF2076"/>
</dbReference>
<protein>
    <submittedName>
        <fullName evidence="2">DUF2076 family protein</fullName>
    </submittedName>
</protein>